<dbReference type="InterPro" id="IPR001245">
    <property type="entry name" value="Ser-Thr/Tyr_kinase_cat_dom"/>
</dbReference>
<dbReference type="Proteomes" id="UP001157418">
    <property type="component" value="Unassembled WGS sequence"/>
</dbReference>
<dbReference type="AlphaFoldDB" id="A0AAU9NR01"/>
<protein>
    <recommendedName>
        <fullName evidence="1">Protein kinase domain-containing protein</fullName>
    </recommendedName>
</protein>
<dbReference type="InterPro" id="IPR045272">
    <property type="entry name" value="ANXUR1/2-like"/>
</dbReference>
<dbReference type="InterPro" id="IPR020635">
    <property type="entry name" value="Tyr_kinase_cat_dom"/>
</dbReference>
<dbReference type="Gene3D" id="3.30.200.20">
    <property type="entry name" value="Phosphorylase Kinase, domain 1"/>
    <property type="match status" value="1"/>
</dbReference>
<sequence>MSSPKVNLEEYLIPLEEILMATRNFNPNNLIGRSDLFGDFYIGQFSERWQNRTLAIRRKYFGAFKGLPDFGTTEIAYQCISWNLKDRPTMKTVIKKIQEALNIQNPGASRTITQPRYQHETLESFLIPLEEILSATQNFSEESYIGGDRSGKVYIGELWQKRKAAFKRLKKNSYRAEDDFNNKLRMVPVSTMKTSLVSLHLHEPETNGRHCLTWKQRLKICVGAARGLEYFHSGLEEDNKVIHRDINCSNILLDDDHKAKISDFSLSLIVDRNLPETYDRVARTSYYTYPIYYESGLPNTKSDVYSFGAVLLEMVSGMKVNHRRSIGTDDGP</sequence>
<feature type="domain" description="Protein kinase" evidence="1">
    <location>
        <begin position="25"/>
        <end position="332"/>
    </location>
</feature>
<dbReference type="EMBL" id="CAKMRJ010005412">
    <property type="protein sequence ID" value="CAH1440221.1"/>
    <property type="molecule type" value="Genomic_DNA"/>
</dbReference>
<dbReference type="GO" id="GO:0005886">
    <property type="term" value="C:plasma membrane"/>
    <property type="evidence" value="ECO:0007669"/>
    <property type="project" value="TreeGrafter"/>
</dbReference>
<dbReference type="PANTHER" id="PTHR27003">
    <property type="entry name" value="OS07G0166700 PROTEIN"/>
    <property type="match status" value="1"/>
</dbReference>
<name>A0AAU9NR01_9ASTR</name>
<dbReference type="GO" id="GO:0005524">
    <property type="term" value="F:ATP binding"/>
    <property type="evidence" value="ECO:0007669"/>
    <property type="project" value="InterPro"/>
</dbReference>
<dbReference type="InterPro" id="IPR000719">
    <property type="entry name" value="Prot_kinase_dom"/>
</dbReference>
<gene>
    <name evidence="2" type="ORF">LVIROSA_LOCUS26375</name>
</gene>
<dbReference type="Pfam" id="PF07714">
    <property type="entry name" value="PK_Tyr_Ser-Thr"/>
    <property type="match status" value="1"/>
</dbReference>
<keyword evidence="3" id="KW-1185">Reference proteome</keyword>
<dbReference type="GO" id="GO:0004714">
    <property type="term" value="F:transmembrane receptor protein tyrosine kinase activity"/>
    <property type="evidence" value="ECO:0007669"/>
    <property type="project" value="InterPro"/>
</dbReference>
<reference evidence="2 3" key="1">
    <citation type="submission" date="2022-01" db="EMBL/GenBank/DDBJ databases">
        <authorList>
            <person name="Xiong W."/>
            <person name="Schranz E."/>
        </authorList>
    </citation>
    <scope>NUCLEOTIDE SEQUENCE [LARGE SCALE GENOMIC DNA]</scope>
</reference>
<evidence type="ECO:0000259" key="1">
    <source>
        <dbReference type="PROSITE" id="PS50011"/>
    </source>
</evidence>
<evidence type="ECO:0000313" key="3">
    <source>
        <dbReference type="Proteomes" id="UP001157418"/>
    </source>
</evidence>
<dbReference type="SMART" id="SM00219">
    <property type="entry name" value="TyrKc"/>
    <property type="match status" value="1"/>
</dbReference>
<organism evidence="2 3">
    <name type="scientific">Lactuca virosa</name>
    <dbReference type="NCBI Taxonomy" id="75947"/>
    <lineage>
        <taxon>Eukaryota</taxon>
        <taxon>Viridiplantae</taxon>
        <taxon>Streptophyta</taxon>
        <taxon>Embryophyta</taxon>
        <taxon>Tracheophyta</taxon>
        <taxon>Spermatophyta</taxon>
        <taxon>Magnoliopsida</taxon>
        <taxon>eudicotyledons</taxon>
        <taxon>Gunneridae</taxon>
        <taxon>Pentapetalae</taxon>
        <taxon>asterids</taxon>
        <taxon>campanulids</taxon>
        <taxon>Asterales</taxon>
        <taxon>Asteraceae</taxon>
        <taxon>Cichorioideae</taxon>
        <taxon>Cichorieae</taxon>
        <taxon>Lactucinae</taxon>
        <taxon>Lactuca</taxon>
    </lineage>
</organism>
<dbReference type="PANTHER" id="PTHR27003:SF359">
    <property type="entry name" value="SERINE_THREONINE-PROTEIN KINASE UNC-51-RELATED"/>
    <property type="match status" value="1"/>
</dbReference>
<dbReference type="InterPro" id="IPR011009">
    <property type="entry name" value="Kinase-like_dom_sf"/>
</dbReference>
<dbReference type="GO" id="GO:0009506">
    <property type="term" value="C:plasmodesma"/>
    <property type="evidence" value="ECO:0007669"/>
    <property type="project" value="TreeGrafter"/>
</dbReference>
<evidence type="ECO:0000313" key="2">
    <source>
        <dbReference type="EMBL" id="CAH1440221.1"/>
    </source>
</evidence>
<proteinExistence type="predicted"/>
<dbReference type="Gene3D" id="1.10.510.10">
    <property type="entry name" value="Transferase(Phosphotransferase) domain 1"/>
    <property type="match status" value="1"/>
</dbReference>
<accession>A0AAU9NR01</accession>
<dbReference type="SUPFAM" id="SSF56112">
    <property type="entry name" value="Protein kinase-like (PK-like)"/>
    <property type="match status" value="1"/>
</dbReference>
<comment type="caution">
    <text evidence="2">The sequence shown here is derived from an EMBL/GenBank/DDBJ whole genome shotgun (WGS) entry which is preliminary data.</text>
</comment>
<dbReference type="PROSITE" id="PS50011">
    <property type="entry name" value="PROTEIN_KINASE_DOM"/>
    <property type="match status" value="1"/>
</dbReference>